<proteinExistence type="predicted"/>
<dbReference type="OrthoDB" id="7559117at2"/>
<organism evidence="1 2">
    <name type="scientific">Octadecabacter ascidiaceicola</name>
    <dbReference type="NCBI Taxonomy" id="1655543"/>
    <lineage>
        <taxon>Bacteria</taxon>
        <taxon>Pseudomonadati</taxon>
        <taxon>Pseudomonadota</taxon>
        <taxon>Alphaproteobacteria</taxon>
        <taxon>Rhodobacterales</taxon>
        <taxon>Roseobacteraceae</taxon>
        <taxon>Octadecabacter</taxon>
    </lineage>
</organism>
<dbReference type="EMBL" id="FXYD01000003">
    <property type="protein sequence ID" value="SMX40146.1"/>
    <property type="molecule type" value="Genomic_DNA"/>
</dbReference>
<accession>A0A238KDR2</accession>
<dbReference type="RefSeq" id="WP_093996665.1">
    <property type="nucleotide sequence ID" value="NZ_FXYD01000003.1"/>
</dbReference>
<reference evidence="2" key="1">
    <citation type="submission" date="2017-05" db="EMBL/GenBank/DDBJ databases">
        <authorList>
            <person name="Rodrigo-Torres L."/>
            <person name="Arahal R. D."/>
            <person name="Lucena T."/>
        </authorList>
    </citation>
    <scope>NUCLEOTIDE SEQUENCE [LARGE SCALE GENOMIC DNA]</scope>
    <source>
        <strain evidence="2">CECT 8868</strain>
    </source>
</reference>
<protein>
    <submittedName>
        <fullName evidence="1">Uncharacterized protein</fullName>
    </submittedName>
</protein>
<keyword evidence="2" id="KW-1185">Reference proteome</keyword>
<sequence length="225" mass="25405">MKRVTLAALVLLAGIGGWIGYSKMNKAPVDMALKAEIEAIRDAFISDVRSLDFPASSPPEVIIESTPAMMTYGDEGLTAPDWDTLPAEVVTQMNNWANSADGTFTGRQYFEKTFNWFLVVHELGHYVQDVNGTGDQLSHYEREFQANQIAVAYWKRNHRSELDDYIAWVRAVLPVISAPESTTPEYYNANLYSGTNDNDFNGYFQFYFILTAYDQIDDLNLADLL</sequence>
<dbReference type="AlphaFoldDB" id="A0A238KDR2"/>
<evidence type="ECO:0000313" key="2">
    <source>
        <dbReference type="Proteomes" id="UP000203464"/>
    </source>
</evidence>
<name>A0A238KDR2_9RHOB</name>
<evidence type="ECO:0000313" key="1">
    <source>
        <dbReference type="EMBL" id="SMX40146.1"/>
    </source>
</evidence>
<dbReference type="Proteomes" id="UP000203464">
    <property type="component" value="Unassembled WGS sequence"/>
</dbReference>
<gene>
    <name evidence="1" type="ORF">OCA8868_02295</name>
</gene>